<feature type="region of interest" description="Disordered" evidence="11">
    <location>
        <begin position="1641"/>
        <end position="1668"/>
    </location>
</feature>
<dbReference type="GO" id="GO:0015074">
    <property type="term" value="P:DNA integration"/>
    <property type="evidence" value="ECO:0007669"/>
    <property type="project" value="UniProtKB-KW"/>
</dbReference>
<gene>
    <name evidence="13" type="ORF">C2E20_1423</name>
</gene>
<feature type="coiled-coil region" evidence="10">
    <location>
        <begin position="131"/>
        <end position="172"/>
    </location>
</feature>
<feature type="compositionally biased region" description="Low complexity" evidence="11">
    <location>
        <begin position="1641"/>
        <end position="1656"/>
    </location>
</feature>
<evidence type="ECO:0000256" key="4">
    <source>
        <dbReference type="ARBA" id="ARBA00022801"/>
    </source>
</evidence>
<keyword evidence="1" id="KW-0540">Nuclease</keyword>
<evidence type="ECO:0000256" key="11">
    <source>
        <dbReference type="SAM" id="MobiDB-lite"/>
    </source>
</evidence>
<evidence type="ECO:0000256" key="3">
    <source>
        <dbReference type="ARBA" id="ARBA00022759"/>
    </source>
</evidence>
<dbReference type="STRING" id="554055.A0A2P6VMX5"/>
<dbReference type="GO" id="GO:0003964">
    <property type="term" value="F:RNA-directed DNA polymerase activity"/>
    <property type="evidence" value="ECO:0007669"/>
    <property type="project" value="UniProtKB-KW"/>
</dbReference>
<feature type="region of interest" description="Disordered" evidence="11">
    <location>
        <begin position="35"/>
        <end position="56"/>
    </location>
</feature>
<dbReference type="Gene3D" id="3.30.420.10">
    <property type="entry name" value="Ribonuclease H-like superfamily/Ribonuclease H"/>
    <property type="match status" value="1"/>
</dbReference>
<feature type="coiled-coil region" evidence="10">
    <location>
        <begin position="1065"/>
        <end position="1099"/>
    </location>
</feature>
<dbReference type="GO" id="GO:0046872">
    <property type="term" value="F:metal ion binding"/>
    <property type="evidence" value="ECO:0007669"/>
    <property type="project" value="UniProtKB-KW"/>
</dbReference>
<feature type="coiled-coil region" evidence="10">
    <location>
        <begin position="1807"/>
        <end position="1859"/>
    </location>
</feature>
<protein>
    <recommendedName>
        <fullName evidence="12">Integrase catalytic domain-containing protein</fullName>
    </recommendedName>
</protein>
<dbReference type="InterPro" id="IPR012337">
    <property type="entry name" value="RNaseH-like_sf"/>
</dbReference>
<comment type="caution">
    <text evidence="13">The sequence shown here is derived from an EMBL/GenBank/DDBJ whole genome shotgun (WGS) entry which is preliminary data.</text>
</comment>
<proteinExistence type="predicted"/>
<evidence type="ECO:0000256" key="8">
    <source>
        <dbReference type="ARBA" id="ARBA00022932"/>
    </source>
</evidence>
<keyword evidence="8" id="KW-0808">Transferase</keyword>
<dbReference type="InterPro" id="IPR036397">
    <property type="entry name" value="RNaseH_sf"/>
</dbReference>
<feature type="region of interest" description="Disordered" evidence="11">
    <location>
        <begin position="791"/>
        <end position="833"/>
    </location>
</feature>
<dbReference type="PANTHER" id="PTHR42648">
    <property type="entry name" value="TRANSPOSASE, PUTATIVE-RELATED"/>
    <property type="match status" value="1"/>
</dbReference>
<keyword evidence="9" id="KW-0233">DNA recombination</keyword>
<evidence type="ECO:0000256" key="7">
    <source>
        <dbReference type="ARBA" id="ARBA00022918"/>
    </source>
</evidence>
<evidence type="ECO:0000259" key="12">
    <source>
        <dbReference type="PROSITE" id="PS50994"/>
    </source>
</evidence>
<dbReference type="InterPro" id="IPR039537">
    <property type="entry name" value="Retrotran_Ty1/copia-like"/>
</dbReference>
<feature type="coiled-coil region" evidence="10">
    <location>
        <begin position="215"/>
        <end position="274"/>
    </location>
</feature>
<reference evidence="13 14" key="1">
    <citation type="journal article" date="2018" name="Plant J.">
        <title>Genome sequences of Chlorella sorokiniana UTEX 1602 and Micractinium conductrix SAG 241.80: implications to maltose excretion by a green alga.</title>
        <authorList>
            <person name="Arriola M.B."/>
            <person name="Velmurugan N."/>
            <person name="Zhang Y."/>
            <person name="Plunkett M.H."/>
            <person name="Hondzo H."/>
            <person name="Barney B.M."/>
        </authorList>
    </citation>
    <scope>NUCLEOTIDE SEQUENCE [LARGE SCALE GENOMIC DNA]</scope>
    <source>
        <strain evidence="13 14">SAG 241.80</strain>
    </source>
</reference>
<dbReference type="GO" id="GO:0006310">
    <property type="term" value="P:DNA recombination"/>
    <property type="evidence" value="ECO:0007669"/>
    <property type="project" value="UniProtKB-KW"/>
</dbReference>
<evidence type="ECO:0000256" key="6">
    <source>
        <dbReference type="ARBA" id="ARBA00022908"/>
    </source>
</evidence>
<name>A0A2P6VMX5_9CHLO</name>
<dbReference type="PROSITE" id="PS50994">
    <property type="entry name" value="INTEGRASE"/>
    <property type="match status" value="1"/>
</dbReference>
<dbReference type="Proteomes" id="UP000239649">
    <property type="component" value="Unassembled WGS sequence"/>
</dbReference>
<feature type="domain" description="Integrase catalytic" evidence="12">
    <location>
        <begin position="602"/>
        <end position="768"/>
    </location>
</feature>
<keyword evidence="5" id="KW-0460">Magnesium</keyword>
<dbReference type="EMBL" id="LHPF02000002">
    <property type="protein sequence ID" value="PSC75439.1"/>
    <property type="molecule type" value="Genomic_DNA"/>
</dbReference>
<keyword evidence="6" id="KW-0229">DNA integration</keyword>
<dbReference type="InterPro" id="IPR001584">
    <property type="entry name" value="Integrase_cat-core"/>
</dbReference>
<evidence type="ECO:0000256" key="5">
    <source>
        <dbReference type="ARBA" id="ARBA00022842"/>
    </source>
</evidence>
<feature type="coiled-coil region" evidence="10">
    <location>
        <begin position="1183"/>
        <end position="1347"/>
    </location>
</feature>
<evidence type="ECO:0000256" key="1">
    <source>
        <dbReference type="ARBA" id="ARBA00022722"/>
    </source>
</evidence>
<dbReference type="SUPFAM" id="SSF53098">
    <property type="entry name" value="Ribonuclease H-like"/>
    <property type="match status" value="1"/>
</dbReference>
<keyword evidence="14" id="KW-1185">Reference proteome</keyword>
<keyword evidence="2" id="KW-0479">Metal-binding</keyword>
<dbReference type="PANTHER" id="PTHR42648:SF11">
    <property type="entry name" value="TRANSPOSON TY4-P GAG-POL POLYPROTEIN"/>
    <property type="match status" value="1"/>
</dbReference>
<keyword evidence="10" id="KW-0175">Coiled coil</keyword>
<keyword evidence="8" id="KW-0239">DNA-directed DNA polymerase</keyword>
<evidence type="ECO:0000256" key="9">
    <source>
        <dbReference type="ARBA" id="ARBA00023172"/>
    </source>
</evidence>
<feature type="coiled-coil region" evidence="10">
    <location>
        <begin position="1699"/>
        <end position="1766"/>
    </location>
</feature>
<evidence type="ECO:0000313" key="14">
    <source>
        <dbReference type="Proteomes" id="UP000239649"/>
    </source>
</evidence>
<dbReference type="GO" id="GO:0003887">
    <property type="term" value="F:DNA-directed DNA polymerase activity"/>
    <property type="evidence" value="ECO:0007669"/>
    <property type="project" value="UniProtKB-KW"/>
</dbReference>
<keyword evidence="3" id="KW-0255">Endonuclease</keyword>
<sequence length="1886" mass="201388">MSGTDPTPWAVRRSAAREFGESWLSPGVQKYLGSSFATPGGAPGSAEPHSMAQPSADARLHATLVALQRKDDVGAGGAGFGSTLSGTAAYSDRIPAYQPGAAPPASGPSAAPASTAPASAAAAGAMGDALAADFRQQLQRYAAQLAAKEGEVAALRQANAELRQAAAAADSRAQHAGEQLSRHAAAAGQLEEGTAVLERQLADREAELMAAGQARRAAEQAAAAARAQATAAQKAAAGRTAEFEAERRHFREQLERREEELHRLEEALRRQAGEVETRAREWAAREAELTAVHSRSAGSSAAVQAQLGVAQEQLEAAVKRARALEADNAELRRQRAAATADLRMLEELLADGDAERRELHDKYVRLGDRMEALVKEGKVLRSSASAESGAARSAVQGALKDAEAAVMERAALVARVRELQNKLDEESGGRQALKEKVSSLRGELESKARQLQGLQADMKALQADAETRLGSCEKQPKELSNRLLRQFHLEKTIDGKEVLLRSVSRNDELGIAVSRKVLVVAAEEVPAFFAKHHGIQGQGWNSPARLFHHLHHAVPTQLMPAPGGQPRLVHGAEGFTVETAKAWCTECPVRADMAAKKPAEKRVVHPIVAIMTLMHLAADLIDLGAGRDERYRYVLVVIDVFSRYCWLYPLASKTTIGVARHLYFQFMRTQVPAKLQTDNGLEFCGKEVKELCELFNVRHAKSMPGHPETNGCVERKNRELKNKIRALLMACPLFDWAFHVLTVMQMVNNSPTSALGGMAPTKALFGTLPSNMNLPLLDDIVRLLGFTSSAEANDADTPPAPATRKGSAAQPKRRRTLSELVLPSDSEDEASDDAALDEATLQIAATASPLGRRSTRTNAGGRLSQLVADELLDEAGEVPTRALPQRATAMRSPSGKRRAATSLLDQLAAIAAECDAADELDKVDDSSDGAGTSADAEAAAILTAHHGAHQEQVLALHVRNRQRIRSQGGKGGAEFDIGDAVLLKPASMGKVGTSTIQRKRLTCRVVGVAEQTGKYHLRCNTGLLKGTYGGGEVLRPAPAESAAELNFAADADSSEAPLVTLTAAVMAFKERAAALKHELEAEKQRAAKAKEEAEVMYSERLRVELQAQSLKYERRVMELESGGAVGSAGATAVLRPGGSMLDYIPRAEHLRLLEMRLAAKDADIQTELNSRVAQVEREWQWKLESKEAEIASLTARARQLEDDMHTERQRAASHAHKLGDEAKRLEARCVELQRELEAQAKEAARLKEILKDARSANADMDDDALSSTRQVARLRHALEDSQGALKEAQATLAAERKRGDGARREAEAAGERAEEAARRCERLAGEAVELQAALEQKSELVAALQAESDAWSAKLMAHREYHEQEVETLRRAAREDAEARVAVLEQQCAEVTAELRTARKQHEEAVAKLADQHAEEVSQLQTQLAAAERCSAELRHVTATLGSVRHEDVEALRNAVQELQLRLKEAVYERDAEREAHATRLAAMAGQVAARLAGFKGQQAQLKAEVEGEVAAACAEALAGFESGLATLTKQLEEQAAAAEAQHAALAERGAAAQGALEALLGALRSEVPALPEGPAGVLLKACGSDSDAATASPKLACQQELKTAALAVAAAVAVHTERAEAAAVHAALAALEGEMLPAAAPAPASASPRKLLSSPSRRRQADAEEAARQQVAACPNLEAAEGRLAALLARSRQLLGHVAAGEGEVAALRQRVAEVEAAAAAYADKFGQAKVEGAAAAEAARAAAVAPLQAEVARLTERVQSLQQLHAAELAAIEAAARQQVAAAQAAAQTEVDRLSSAGTNVQAQLRGESARAEGLAADLSRLQEELARHSQRAAAKIELQSKEVDMLKGRVREMESRDAANQAEIRALRQREREAAQAAALVRG</sequence>
<organism evidence="13 14">
    <name type="scientific">Micractinium conductrix</name>
    <dbReference type="NCBI Taxonomy" id="554055"/>
    <lineage>
        <taxon>Eukaryota</taxon>
        <taxon>Viridiplantae</taxon>
        <taxon>Chlorophyta</taxon>
        <taxon>core chlorophytes</taxon>
        <taxon>Trebouxiophyceae</taxon>
        <taxon>Chlorellales</taxon>
        <taxon>Chlorellaceae</taxon>
        <taxon>Chlorella clade</taxon>
        <taxon>Micractinium</taxon>
    </lineage>
</organism>
<dbReference type="OrthoDB" id="1166510at2759"/>
<evidence type="ECO:0000256" key="10">
    <source>
        <dbReference type="SAM" id="Coils"/>
    </source>
</evidence>
<keyword evidence="4" id="KW-0378">Hydrolase</keyword>
<keyword evidence="7" id="KW-0695">RNA-directed DNA polymerase</keyword>
<dbReference type="GO" id="GO:0016787">
    <property type="term" value="F:hydrolase activity"/>
    <property type="evidence" value="ECO:0007669"/>
    <property type="project" value="UniProtKB-KW"/>
</dbReference>
<evidence type="ECO:0000256" key="2">
    <source>
        <dbReference type="ARBA" id="ARBA00022723"/>
    </source>
</evidence>
<feature type="coiled-coil region" evidence="10">
    <location>
        <begin position="307"/>
        <end position="348"/>
    </location>
</feature>
<keyword evidence="8" id="KW-0548">Nucleotidyltransferase</keyword>
<dbReference type="GO" id="GO:0004519">
    <property type="term" value="F:endonuclease activity"/>
    <property type="evidence" value="ECO:0007669"/>
    <property type="project" value="UniProtKB-KW"/>
</dbReference>
<dbReference type="GO" id="GO:0003676">
    <property type="term" value="F:nucleic acid binding"/>
    <property type="evidence" value="ECO:0007669"/>
    <property type="project" value="InterPro"/>
</dbReference>
<feature type="coiled-coil region" evidence="10">
    <location>
        <begin position="1374"/>
        <end position="1476"/>
    </location>
</feature>
<evidence type="ECO:0000313" key="13">
    <source>
        <dbReference type="EMBL" id="PSC75439.1"/>
    </source>
</evidence>
<feature type="coiled-coil region" evidence="10">
    <location>
        <begin position="402"/>
        <end position="464"/>
    </location>
</feature>
<dbReference type="Pfam" id="PF00665">
    <property type="entry name" value="rve"/>
    <property type="match status" value="1"/>
</dbReference>
<accession>A0A2P6VMX5</accession>